<evidence type="ECO:0000313" key="3">
    <source>
        <dbReference type="EMBL" id="ORY68455.1"/>
    </source>
</evidence>
<name>A0A1Y2EC87_9PEZI</name>
<evidence type="ECO:0000259" key="2">
    <source>
        <dbReference type="Pfam" id="PF09949"/>
    </source>
</evidence>
<dbReference type="PANTHER" id="PTHR28208:SF3">
    <property type="entry name" value="PHOSPHATIDATE PHOSPHATASE APP1"/>
    <property type="match status" value="1"/>
</dbReference>
<feature type="compositionally biased region" description="Polar residues" evidence="1">
    <location>
        <begin position="743"/>
        <end position="767"/>
    </location>
</feature>
<evidence type="ECO:0000256" key="1">
    <source>
        <dbReference type="SAM" id="MobiDB-lite"/>
    </source>
</evidence>
<protein>
    <recommendedName>
        <fullName evidence="2">Phosphatidate phosphatase APP1 catalytic domain-containing protein</fullName>
    </recommendedName>
</protein>
<dbReference type="Proteomes" id="UP000193689">
    <property type="component" value="Unassembled WGS sequence"/>
</dbReference>
<dbReference type="STRING" id="1141098.A0A1Y2EC87"/>
<dbReference type="InterPro" id="IPR019236">
    <property type="entry name" value="APP1_cat"/>
</dbReference>
<dbReference type="GO" id="GO:0030479">
    <property type="term" value="C:actin cortical patch"/>
    <property type="evidence" value="ECO:0007669"/>
    <property type="project" value="TreeGrafter"/>
</dbReference>
<dbReference type="AlphaFoldDB" id="A0A1Y2EC87"/>
<keyword evidence="4" id="KW-1185">Reference proteome</keyword>
<dbReference type="GO" id="GO:0008195">
    <property type="term" value="F:phosphatidate phosphatase activity"/>
    <property type="evidence" value="ECO:0007669"/>
    <property type="project" value="InterPro"/>
</dbReference>
<sequence length="838" mass="91632">MASYLPGNGSGYGVGGNGGYGSDGGRERGARRKRLAAVAGRVYSAGASAMSEIKESYNQTRSGQIDTPESIKMTIPGSFPDVAIVTRGNEQMVLFPSYAKRHVKNSQRQYANPGGPPHPASMDMNEQEYWSQEWARHEDEKAIVDVDVRGWIYNPHKGPMTRRNRVLIGLARQLSGIPAPRAQQQDPEPSLGAIHRQHEEEREHMRITKKAKEIERRGQAEKEAAQVGGYSEAPKQLDSEEEGDDRFLYPRSGSVTSTLASAPGSPTPSIGRTSTVSGELSDAELAVANANLMARLGPFLTTPLVERSVTFFFYNDTQSQSRTIETNDSGHFIMRAALDFVPTHVRVLANEDLSVTEPVQIIEPKGVSLISDIDDTIKHSNISLGAKEIFRNTFIRDLSDLTVDGVQECPWQLFPVIASYFKLAGLPPGSIHLKKYSGMLQGIFEPVAERKKGTLEKIMMDFPDRKFLLVGDSGEADLEVYTEIAVSNPGRIIAIFIRDVTTPEQTGYFDSAFDTGNGRNKGKAPSVRIDQRSRGGSGDDGSSRSAMPARMLTEPPEADNTATGDLINLSEEPETISPGDPRALSASNHNQPIRKPPPPRPAKPISLKSSPAIPTGKSLESGNTTDLKKPPPPPQPRKPLVSSGQAARASASHPLAQTHTLSRESTFDVSQQSFDQPRNNDQRSSITSSSSNSFSSKTHAPPPPPPRRRGTPSSSRSLSPRLAAAKQRSTANSEVDWEPLPPTSSKSQNTTWNSNTASGRNSPNQAPVNKKLDLWRLRLERAQDTLDKEGVALYTWRRGDDVVAEAVGIVKSAMRDMGIKGQEKKDWREKLTREKVQL</sequence>
<feature type="region of interest" description="Disordered" evidence="1">
    <location>
        <begin position="213"/>
        <end position="275"/>
    </location>
</feature>
<feature type="compositionally biased region" description="Basic and acidic residues" evidence="1">
    <location>
        <begin position="213"/>
        <end position="224"/>
    </location>
</feature>
<dbReference type="GeneID" id="63778002"/>
<dbReference type="Pfam" id="PF09949">
    <property type="entry name" value="APP1_cat"/>
    <property type="match status" value="1"/>
</dbReference>
<accession>A0A1Y2EC87</accession>
<organism evidence="3 4">
    <name type="scientific">Pseudomassariella vexata</name>
    <dbReference type="NCBI Taxonomy" id="1141098"/>
    <lineage>
        <taxon>Eukaryota</taxon>
        <taxon>Fungi</taxon>
        <taxon>Dikarya</taxon>
        <taxon>Ascomycota</taxon>
        <taxon>Pezizomycotina</taxon>
        <taxon>Sordariomycetes</taxon>
        <taxon>Xylariomycetidae</taxon>
        <taxon>Amphisphaeriales</taxon>
        <taxon>Pseudomassariaceae</taxon>
        <taxon>Pseudomassariella</taxon>
    </lineage>
</organism>
<proteinExistence type="predicted"/>
<dbReference type="InterPro" id="IPR017210">
    <property type="entry name" value="APP1"/>
</dbReference>
<dbReference type="InParanoid" id="A0A1Y2EC87"/>
<gene>
    <name evidence="3" type="ORF">BCR38DRAFT_455433</name>
</gene>
<feature type="compositionally biased region" description="Polar residues" evidence="1">
    <location>
        <begin position="667"/>
        <end position="683"/>
    </location>
</feature>
<dbReference type="OrthoDB" id="10259843at2759"/>
<feature type="compositionally biased region" description="Low complexity" evidence="1">
    <location>
        <begin position="684"/>
        <end position="696"/>
    </location>
</feature>
<dbReference type="InterPro" id="IPR052935">
    <property type="entry name" value="Mg2+_PAP"/>
</dbReference>
<feature type="compositionally biased region" description="Low complexity" evidence="1">
    <location>
        <begin position="711"/>
        <end position="721"/>
    </location>
</feature>
<dbReference type="PANTHER" id="PTHR28208">
    <property type="entry name" value="PHOSPHATIDATE PHOSPHATASE APP1"/>
    <property type="match status" value="1"/>
</dbReference>
<reference evidence="3 4" key="1">
    <citation type="submission" date="2016-07" db="EMBL/GenBank/DDBJ databases">
        <title>Pervasive Adenine N6-methylation of Active Genes in Fungi.</title>
        <authorList>
            <consortium name="DOE Joint Genome Institute"/>
            <person name="Mondo S.J."/>
            <person name="Dannebaum R.O."/>
            <person name="Kuo R.C."/>
            <person name="Labutti K."/>
            <person name="Haridas S."/>
            <person name="Kuo A."/>
            <person name="Salamov A."/>
            <person name="Ahrendt S.R."/>
            <person name="Lipzen A."/>
            <person name="Sullivan W."/>
            <person name="Andreopoulos W.B."/>
            <person name="Clum A."/>
            <person name="Lindquist E."/>
            <person name="Daum C."/>
            <person name="Ramamoorthy G.K."/>
            <person name="Gryganskyi A."/>
            <person name="Culley D."/>
            <person name="Magnuson J.K."/>
            <person name="James T.Y."/>
            <person name="O'Malley M.A."/>
            <person name="Stajich J.E."/>
            <person name="Spatafora J.W."/>
            <person name="Visel A."/>
            <person name="Grigoriev I.V."/>
        </authorList>
    </citation>
    <scope>NUCLEOTIDE SEQUENCE [LARGE SCALE GENOMIC DNA]</scope>
    <source>
        <strain evidence="3 4">CBS 129021</strain>
    </source>
</reference>
<comment type="caution">
    <text evidence="3">The sequence shown here is derived from an EMBL/GenBank/DDBJ whole genome shotgun (WGS) entry which is preliminary data.</text>
</comment>
<feature type="region of interest" description="Disordered" evidence="1">
    <location>
        <begin position="509"/>
        <end position="768"/>
    </location>
</feature>
<dbReference type="PIRSF" id="PIRSF037464">
    <property type="entry name" value="UCP037464_APP1"/>
    <property type="match status" value="1"/>
</dbReference>
<dbReference type="EMBL" id="MCFJ01000003">
    <property type="protein sequence ID" value="ORY68455.1"/>
    <property type="molecule type" value="Genomic_DNA"/>
</dbReference>
<evidence type="ECO:0000313" key="4">
    <source>
        <dbReference type="Proteomes" id="UP000193689"/>
    </source>
</evidence>
<feature type="domain" description="Phosphatidate phosphatase APP1 catalytic" evidence="2">
    <location>
        <begin position="408"/>
        <end position="499"/>
    </location>
</feature>
<dbReference type="RefSeq" id="XP_040718742.1">
    <property type="nucleotide sequence ID" value="XM_040861790.1"/>
</dbReference>